<evidence type="ECO:0000256" key="14">
    <source>
        <dbReference type="ARBA" id="ARBA00023136"/>
    </source>
</evidence>
<dbReference type="EMBL" id="KV460741">
    <property type="protein sequence ID" value="OCA15741.1"/>
    <property type="molecule type" value="Genomic_DNA"/>
</dbReference>
<sequence length="308" mass="33681">MGKESSPKSTEVHEDQSSVPGTQDAGLSRNRRSGDALPGVTRGALSCDVGSCRLRGVELWWAGLQGTWSDVVTSLSYSAGTGAGATMLRSCARLIRRGIALPGQPQSPRPLPCCYTTPRFYSPEVIRDYAMPNATWSKNLQDLYNRYMEGSQSGAWERIPSYNATVHHIKGVPPSRTRENRLFTRNLDQDGVGFEYSMFYNKAERRMVCLFQPGPYLEGPPGFTHGGCIATIIDSTTGAGAVYLCGSVMTANLTINYKNPIPLGHVVIIDSKVERVEGRKVYTSCQIRSHDDAVLHTEASALFIKLGP</sequence>
<dbReference type="GO" id="GO:0032587">
    <property type="term" value="C:ruffle membrane"/>
    <property type="evidence" value="ECO:0007669"/>
    <property type="project" value="UniProtKB-SubCell"/>
</dbReference>
<feature type="domain" description="Thioesterase" evidence="28">
    <location>
        <begin position="222"/>
        <end position="294"/>
    </location>
</feature>
<dbReference type="GO" id="GO:0005743">
    <property type="term" value="C:mitochondrial inner membrane"/>
    <property type="evidence" value="ECO:0007669"/>
    <property type="project" value="UniProtKB-SubCell"/>
</dbReference>
<keyword evidence="14" id="KW-0472">Membrane</keyword>
<comment type="catalytic activity">
    <reaction evidence="17">
        <text>(9Z)-octadecenoyl-CoA + H2O = (9Z)-octadecenoate + CoA + H(+)</text>
        <dbReference type="Rhea" id="RHEA:40139"/>
        <dbReference type="ChEBI" id="CHEBI:15377"/>
        <dbReference type="ChEBI" id="CHEBI:15378"/>
        <dbReference type="ChEBI" id="CHEBI:30823"/>
        <dbReference type="ChEBI" id="CHEBI:57287"/>
        <dbReference type="ChEBI" id="CHEBI:57387"/>
    </reaction>
    <physiologicalReaction direction="left-to-right" evidence="17">
        <dbReference type="Rhea" id="RHEA:40140"/>
    </physiologicalReaction>
</comment>
<reference evidence="29" key="3">
    <citation type="submission" date="2016-05" db="EMBL/GenBank/DDBJ databases">
        <title>WGS assembly of Xenopus tropicalis.</title>
        <authorList>
            <person name="Sessions A."/>
            <person name="Jenkins J."/>
            <person name="Mitros T."/>
            <person name="Lyons J.T."/>
            <person name="Dichmann D.S."/>
            <person name="Robert J."/>
            <person name="Harland R.M."/>
            <person name="Rokhsar D.S."/>
        </authorList>
    </citation>
    <scope>NUCLEOTIDE SEQUENCE</scope>
    <source>
        <strain evidence="29">Nigerian</strain>
    </source>
</reference>
<evidence type="ECO:0000256" key="16">
    <source>
        <dbReference type="ARBA" id="ARBA00035852"/>
    </source>
</evidence>
<keyword evidence="7" id="KW-0053">Apoptosis</keyword>
<evidence type="ECO:0000256" key="13">
    <source>
        <dbReference type="ARBA" id="ARBA00023128"/>
    </source>
</evidence>
<evidence type="ECO:0000256" key="24">
    <source>
        <dbReference type="ARBA" id="ARBA00047969"/>
    </source>
</evidence>
<evidence type="ECO:0000256" key="23">
    <source>
        <dbReference type="ARBA" id="ARBA00047734"/>
    </source>
</evidence>
<evidence type="ECO:0000256" key="25">
    <source>
        <dbReference type="ARBA" id="ARBA00048074"/>
    </source>
</evidence>
<reference evidence="29" key="1">
    <citation type="submission" date="2009-11" db="EMBL/GenBank/DDBJ databases">
        <authorList>
            <consortium name="US DOE Joint Genome Institute (JGI-PGF)"/>
            <person name="Ottilar R."/>
            <person name="Schmutz J."/>
            <person name="Salamov A."/>
            <person name="Cheng J.F."/>
            <person name="Lucas S."/>
            <person name="Pitluck S."/>
            <person name="Gundlach H."/>
            <person name="Guo Y."/>
            <person name="Haberer G."/>
            <person name="Nasrallah J."/>
            <person name="Mayer K.F.X."/>
            <person name="van de Peer Y."/>
            <person name="Weigel D."/>
            <person name="Grigoriev I.V."/>
        </authorList>
    </citation>
    <scope>NUCLEOTIDE SEQUENCE</scope>
    <source>
        <strain evidence="29">Nigerian</strain>
    </source>
</reference>
<dbReference type="Pfam" id="PF03061">
    <property type="entry name" value="4HBT"/>
    <property type="match status" value="1"/>
</dbReference>
<dbReference type="CDD" id="cd03443">
    <property type="entry name" value="PaaI_thioesterase"/>
    <property type="match status" value="1"/>
</dbReference>
<keyword evidence="15" id="KW-0966">Cell projection</keyword>
<evidence type="ECO:0000256" key="18">
    <source>
        <dbReference type="ARBA" id="ARBA00038456"/>
    </source>
</evidence>
<evidence type="ECO:0000256" key="9">
    <source>
        <dbReference type="ARBA" id="ARBA00022801"/>
    </source>
</evidence>
<keyword evidence="6" id="KW-0963">Cytoplasm</keyword>
<organism evidence="29">
    <name type="scientific">Xenopus tropicalis</name>
    <name type="common">Western clawed frog</name>
    <name type="synonym">Silurana tropicalis</name>
    <dbReference type="NCBI Taxonomy" id="8364"/>
    <lineage>
        <taxon>Eukaryota</taxon>
        <taxon>Metazoa</taxon>
        <taxon>Chordata</taxon>
        <taxon>Craniata</taxon>
        <taxon>Vertebrata</taxon>
        <taxon>Euteleostomi</taxon>
        <taxon>Amphibia</taxon>
        <taxon>Batrachia</taxon>
        <taxon>Anura</taxon>
        <taxon>Pipoidea</taxon>
        <taxon>Pipidae</taxon>
        <taxon>Xenopodinae</taxon>
        <taxon>Xenopus</taxon>
        <taxon>Silurana</taxon>
    </lineage>
</organism>
<evidence type="ECO:0000256" key="20">
    <source>
        <dbReference type="ARBA" id="ARBA00040123"/>
    </source>
</evidence>
<keyword evidence="11" id="KW-0809">Transit peptide</keyword>
<dbReference type="InterPro" id="IPR029069">
    <property type="entry name" value="HotDog_dom_sf"/>
</dbReference>
<evidence type="ECO:0000256" key="19">
    <source>
        <dbReference type="ARBA" id="ARBA00038848"/>
    </source>
</evidence>
<dbReference type="GO" id="GO:0005758">
    <property type="term" value="C:mitochondrial intermembrane space"/>
    <property type="evidence" value="ECO:0007669"/>
    <property type="project" value="UniProtKB-SubCell"/>
</dbReference>
<proteinExistence type="inferred from homology"/>
<evidence type="ECO:0000256" key="15">
    <source>
        <dbReference type="ARBA" id="ARBA00023273"/>
    </source>
</evidence>
<accession>A0A1B8XYI8</accession>
<keyword evidence="5" id="KW-1003">Cell membrane</keyword>
<name>A0A1B8XYI8_XENTR</name>
<dbReference type="EC" id="3.1.2.2" evidence="19"/>
<comment type="catalytic activity">
    <reaction evidence="22">
        <text>octanoyl-CoA + H2O = octanoate + CoA + H(+)</text>
        <dbReference type="Rhea" id="RHEA:30143"/>
        <dbReference type="ChEBI" id="CHEBI:15377"/>
        <dbReference type="ChEBI" id="CHEBI:15378"/>
        <dbReference type="ChEBI" id="CHEBI:25646"/>
        <dbReference type="ChEBI" id="CHEBI:57287"/>
        <dbReference type="ChEBI" id="CHEBI:57386"/>
    </reaction>
    <physiologicalReaction direction="left-to-right" evidence="22">
        <dbReference type="Rhea" id="RHEA:30144"/>
    </physiologicalReaction>
</comment>
<dbReference type="SUPFAM" id="SSF54637">
    <property type="entry name" value="Thioesterase/thiol ester dehydrase-isomerase"/>
    <property type="match status" value="1"/>
</dbReference>
<evidence type="ECO:0000256" key="26">
    <source>
        <dbReference type="ARBA" id="ARBA00048180"/>
    </source>
</evidence>
<keyword evidence="10" id="KW-0276">Fatty acid metabolism</keyword>
<keyword evidence="12" id="KW-0443">Lipid metabolism</keyword>
<dbReference type="Gene3D" id="3.10.129.10">
    <property type="entry name" value="Hotdog Thioesterase"/>
    <property type="match status" value="1"/>
</dbReference>
<dbReference type="InterPro" id="IPR006683">
    <property type="entry name" value="Thioestr_dom"/>
</dbReference>
<dbReference type="PANTHER" id="PTHR12418:SF19">
    <property type="entry name" value="ACYL-COENZYME A THIOESTERASE THEM4"/>
    <property type="match status" value="1"/>
</dbReference>
<comment type="subcellular location">
    <subcellularLocation>
        <location evidence="3">Cell projection</location>
        <location evidence="3">Ruffle membrane</location>
    </subcellularLocation>
    <subcellularLocation>
        <location evidence="1">Cytoplasm</location>
    </subcellularLocation>
    <subcellularLocation>
        <location evidence="4">Mitochondrion inner membrane</location>
        <topology evidence="4">Peripheral membrane protein</topology>
    </subcellularLocation>
    <subcellularLocation>
        <location evidence="2">Mitochondrion intermembrane space</location>
    </subcellularLocation>
</comment>
<evidence type="ECO:0000256" key="17">
    <source>
        <dbReference type="ARBA" id="ARBA00037002"/>
    </source>
</evidence>
<keyword evidence="13" id="KW-0496">Mitochondrion</keyword>
<evidence type="ECO:0000256" key="8">
    <source>
        <dbReference type="ARBA" id="ARBA00022792"/>
    </source>
</evidence>
<evidence type="ECO:0000256" key="7">
    <source>
        <dbReference type="ARBA" id="ARBA00022703"/>
    </source>
</evidence>
<comment type="catalytic activity">
    <reaction evidence="24">
        <text>decanoyl-CoA + H2O = decanoate + CoA + H(+)</text>
        <dbReference type="Rhea" id="RHEA:40059"/>
        <dbReference type="ChEBI" id="CHEBI:15377"/>
        <dbReference type="ChEBI" id="CHEBI:15378"/>
        <dbReference type="ChEBI" id="CHEBI:27689"/>
        <dbReference type="ChEBI" id="CHEBI:57287"/>
        <dbReference type="ChEBI" id="CHEBI:61430"/>
    </reaction>
    <physiologicalReaction direction="left-to-right" evidence="24">
        <dbReference type="Rhea" id="RHEA:40060"/>
    </physiologicalReaction>
</comment>
<evidence type="ECO:0000256" key="4">
    <source>
        <dbReference type="ARBA" id="ARBA00004637"/>
    </source>
</evidence>
<evidence type="ECO:0000256" key="1">
    <source>
        <dbReference type="ARBA" id="ARBA00004496"/>
    </source>
</evidence>
<evidence type="ECO:0000256" key="3">
    <source>
        <dbReference type="ARBA" id="ARBA00004632"/>
    </source>
</evidence>
<gene>
    <name evidence="29" type="ORF">XENTR_v90029276mg</name>
</gene>
<comment type="catalytic activity">
    <reaction evidence="23">
        <text>hexadecanoyl-CoA + H2O = hexadecanoate + CoA + H(+)</text>
        <dbReference type="Rhea" id="RHEA:16645"/>
        <dbReference type="ChEBI" id="CHEBI:7896"/>
        <dbReference type="ChEBI" id="CHEBI:15377"/>
        <dbReference type="ChEBI" id="CHEBI:15378"/>
        <dbReference type="ChEBI" id="CHEBI:57287"/>
        <dbReference type="ChEBI" id="CHEBI:57379"/>
        <dbReference type="EC" id="3.1.2.2"/>
    </reaction>
    <physiologicalReaction direction="left-to-right" evidence="23">
        <dbReference type="Rhea" id="RHEA:16646"/>
    </physiologicalReaction>
</comment>
<reference evidence="29" key="2">
    <citation type="journal article" date="2010" name="Science">
        <title>The genome of the Western clawed frog Xenopus tropicalis.</title>
        <authorList>
            <person name="Hellsten U."/>
            <person name="Harland R.M."/>
            <person name="Gilchrist M.J."/>
            <person name="Hendrix D."/>
            <person name="Jurka J."/>
            <person name="Kapitonov V."/>
            <person name="Ovcharenko I."/>
            <person name="Putnam N.H."/>
            <person name="Shu S."/>
            <person name="Taher L."/>
            <person name="Blitz I.L."/>
            <person name="Blumberg B."/>
            <person name="Dichmann D.S."/>
            <person name="Dubchak I."/>
            <person name="Amaya E."/>
            <person name="Detter J.C."/>
            <person name="Fletcher R."/>
            <person name="Gerhard D.S."/>
            <person name="Goodstein D."/>
            <person name="Graves T."/>
            <person name="Grigoriev I.V."/>
            <person name="Grimwood J."/>
            <person name="Kawashima T."/>
            <person name="Lindquist E."/>
            <person name="Lucas S.M."/>
            <person name="Mead P.E."/>
            <person name="Mitros T."/>
            <person name="Ogino H."/>
            <person name="Ohta Y."/>
            <person name="Poliakov A.V."/>
            <person name="Pollet N."/>
            <person name="Robert J."/>
            <person name="Salamov A."/>
            <person name="Sater A.K."/>
            <person name="Schmutz J."/>
            <person name="Terry A."/>
            <person name="Vize P.D."/>
            <person name="Warren W.C."/>
            <person name="Wells D."/>
            <person name="Wills A."/>
            <person name="Wilson R.K."/>
            <person name="Zimmerman L.B."/>
            <person name="Zorn A.M."/>
            <person name="Grainger R."/>
            <person name="Grammer T."/>
            <person name="Khokha M.K."/>
            <person name="Richardson P.M."/>
            <person name="Rokhsar D.S."/>
        </authorList>
    </citation>
    <scope>NUCLEOTIDE SEQUENCE [LARGE SCALE GENOMIC DNA]</scope>
    <source>
        <strain evidence="29">Nigerian</strain>
    </source>
</reference>
<dbReference type="InterPro" id="IPR052365">
    <property type="entry name" value="THEM4/THEM5_acyl-CoA_thioest"/>
</dbReference>
<evidence type="ECO:0000256" key="27">
    <source>
        <dbReference type="SAM" id="MobiDB-lite"/>
    </source>
</evidence>
<evidence type="ECO:0000259" key="28">
    <source>
        <dbReference type="Pfam" id="PF03061"/>
    </source>
</evidence>
<feature type="compositionally biased region" description="Basic and acidic residues" evidence="27">
    <location>
        <begin position="1"/>
        <end position="16"/>
    </location>
</feature>
<keyword evidence="9" id="KW-0378">Hydrolase</keyword>
<evidence type="ECO:0000256" key="2">
    <source>
        <dbReference type="ARBA" id="ARBA00004569"/>
    </source>
</evidence>
<dbReference type="GO" id="GO:0006631">
    <property type="term" value="P:fatty acid metabolic process"/>
    <property type="evidence" value="ECO:0007669"/>
    <property type="project" value="UniProtKB-KW"/>
</dbReference>
<evidence type="ECO:0000256" key="12">
    <source>
        <dbReference type="ARBA" id="ARBA00023098"/>
    </source>
</evidence>
<dbReference type="GO" id="GO:0006915">
    <property type="term" value="P:apoptotic process"/>
    <property type="evidence" value="ECO:0007669"/>
    <property type="project" value="UniProtKB-KW"/>
</dbReference>
<evidence type="ECO:0000313" key="29">
    <source>
        <dbReference type="EMBL" id="OCA15741.1"/>
    </source>
</evidence>
<evidence type="ECO:0000256" key="5">
    <source>
        <dbReference type="ARBA" id="ARBA00022475"/>
    </source>
</evidence>
<dbReference type="PANTHER" id="PTHR12418">
    <property type="entry name" value="ACYL-COENZYME A THIOESTERASE THEM4"/>
    <property type="match status" value="1"/>
</dbReference>
<evidence type="ECO:0000256" key="6">
    <source>
        <dbReference type="ARBA" id="ARBA00022490"/>
    </source>
</evidence>
<dbReference type="GO" id="GO:0016787">
    <property type="term" value="F:hydrolase activity"/>
    <property type="evidence" value="ECO:0007669"/>
    <property type="project" value="UniProtKB-KW"/>
</dbReference>
<comment type="catalytic activity">
    <reaction evidence="25">
        <text>dodecanoyl-CoA + H2O = dodecanoate + CoA + H(+)</text>
        <dbReference type="Rhea" id="RHEA:30135"/>
        <dbReference type="ChEBI" id="CHEBI:15377"/>
        <dbReference type="ChEBI" id="CHEBI:15378"/>
        <dbReference type="ChEBI" id="CHEBI:18262"/>
        <dbReference type="ChEBI" id="CHEBI:57287"/>
        <dbReference type="ChEBI" id="CHEBI:57375"/>
    </reaction>
    <physiologicalReaction direction="left-to-right" evidence="25">
        <dbReference type="Rhea" id="RHEA:30136"/>
    </physiologicalReaction>
</comment>
<dbReference type="AlphaFoldDB" id="A0A1B8XYI8"/>
<comment type="catalytic activity">
    <reaction evidence="16">
        <text>(5Z,8Z,11Z,14Z)-eicosatetraenoyl-CoA + H2O = (5Z,8Z,11Z,14Z)-eicosatetraenoate + CoA + H(+)</text>
        <dbReference type="Rhea" id="RHEA:40151"/>
        <dbReference type="ChEBI" id="CHEBI:15377"/>
        <dbReference type="ChEBI" id="CHEBI:15378"/>
        <dbReference type="ChEBI" id="CHEBI:32395"/>
        <dbReference type="ChEBI" id="CHEBI:57287"/>
        <dbReference type="ChEBI" id="CHEBI:57368"/>
    </reaction>
    <physiologicalReaction direction="left-to-right" evidence="16">
        <dbReference type="Rhea" id="RHEA:40152"/>
    </physiologicalReaction>
</comment>
<evidence type="ECO:0000256" key="21">
    <source>
        <dbReference type="ARBA" id="ARBA00043210"/>
    </source>
</evidence>
<evidence type="ECO:0000256" key="11">
    <source>
        <dbReference type="ARBA" id="ARBA00022946"/>
    </source>
</evidence>
<comment type="catalytic activity">
    <reaction evidence="26">
        <text>tetradecanoyl-CoA + H2O = tetradecanoate + CoA + H(+)</text>
        <dbReference type="Rhea" id="RHEA:40119"/>
        <dbReference type="ChEBI" id="CHEBI:15377"/>
        <dbReference type="ChEBI" id="CHEBI:15378"/>
        <dbReference type="ChEBI" id="CHEBI:30807"/>
        <dbReference type="ChEBI" id="CHEBI:57287"/>
        <dbReference type="ChEBI" id="CHEBI:57385"/>
    </reaction>
    <physiologicalReaction direction="left-to-right" evidence="26">
        <dbReference type="Rhea" id="RHEA:40120"/>
    </physiologicalReaction>
</comment>
<feature type="region of interest" description="Disordered" evidence="27">
    <location>
        <begin position="1"/>
        <end position="39"/>
    </location>
</feature>
<keyword evidence="8" id="KW-0999">Mitochondrion inner membrane</keyword>
<evidence type="ECO:0000256" key="10">
    <source>
        <dbReference type="ARBA" id="ARBA00022832"/>
    </source>
</evidence>
<protein>
    <recommendedName>
        <fullName evidence="20">Acyl-coenzyme A thioesterase THEM4</fullName>
        <ecNumber evidence="19">3.1.2.2</ecNumber>
    </recommendedName>
    <alternativeName>
        <fullName evidence="21">Thioesterase superfamily member 4</fullName>
    </alternativeName>
</protein>
<comment type="similarity">
    <text evidence="18">Belongs to the THEM4/THEM5 thioesterase family.</text>
</comment>
<evidence type="ECO:0000256" key="22">
    <source>
        <dbReference type="ARBA" id="ARBA00047588"/>
    </source>
</evidence>